<dbReference type="InterPro" id="IPR007484">
    <property type="entry name" value="Peptidase_M28"/>
</dbReference>
<proteinExistence type="predicted"/>
<dbReference type="InterPro" id="IPR045175">
    <property type="entry name" value="M28_fam"/>
</dbReference>
<dbReference type="Pfam" id="PF04389">
    <property type="entry name" value="Peptidase_M28"/>
    <property type="match status" value="1"/>
</dbReference>
<dbReference type="SUPFAM" id="SSF53187">
    <property type="entry name" value="Zn-dependent exopeptidases"/>
    <property type="match status" value="1"/>
</dbReference>
<evidence type="ECO:0000313" key="2">
    <source>
        <dbReference type="EMBL" id="MYH60697.1"/>
    </source>
</evidence>
<protein>
    <submittedName>
        <fullName evidence="2">M28 family peptidase</fullName>
    </submittedName>
</protein>
<feature type="domain" description="Peptidase M28" evidence="1">
    <location>
        <begin position="146"/>
        <end position="338"/>
    </location>
</feature>
<comment type="caution">
    <text evidence="2">The sequence shown here is derived from an EMBL/GenBank/DDBJ whole genome shotgun (WGS) entry which is preliminary data.</text>
</comment>
<dbReference type="EMBL" id="VYDA01000099">
    <property type="protein sequence ID" value="MYH60697.1"/>
    <property type="molecule type" value="Genomic_DNA"/>
</dbReference>
<dbReference type="PANTHER" id="PTHR12147:SF26">
    <property type="entry name" value="PEPTIDASE M28 DOMAIN-CONTAINING PROTEIN"/>
    <property type="match status" value="1"/>
</dbReference>
<dbReference type="GO" id="GO:0006508">
    <property type="term" value="P:proteolysis"/>
    <property type="evidence" value="ECO:0007669"/>
    <property type="project" value="InterPro"/>
</dbReference>
<dbReference type="Gene3D" id="3.40.630.10">
    <property type="entry name" value="Zn peptidases"/>
    <property type="match status" value="1"/>
</dbReference>
<gene>
    <name evidence="2" type="ORF">F4148_02670</name>
</gene>
<dbReference type="GO" id="GO:0008235">
    <property type="term" value="F:metalloexopeptidase activity"/>
    <property type="evidence" value="ECO:0007669"/>
    <property type="project" value="InterPro"/>
</dbReference>
<name>A0A6B1FX97_9CHLR</name>
<dbReference type="PROSITE" id="PS51257">
    <property type="entry name" value="PROKAR_LIPOPROTEIN"/>
    <property type="match status" value="1"/>
</dbReference>
<reference evidence="2" key="1">
    <citation type="submission" date="2019-09" db="EMBL/GenBank/DDBJ databases">
        <title>Characterisation of the sponge microbiome using genome-centric metagenomics.</title>
        <authorList>
            <person name="Engelberts J.P."/>
            <person name="Robbins S.J."/>
            <person name="De Goeij J.M."/>
            <person name="Aranda M."/>
            <person name="Bell S.C."/>
            <person name="Webster N.S."/>
        </authorList>
    </citation>
    <scope>NUCLEOTIDE SEQUENCE</scope>
    <source>
        <strain evidence="2">SB0675_bin_29</strain>
    </source>
</reference>
<dbReference type="AlphaFoldDB" id="A0A6B1FX97"/>
<dbReference type="PANTHER" id="PTHR12147">
    <property type="entry name" value="METALLOPEPTIDASE M28 FAMILY MEMBER"/>
    <property type="match status" value="1"/>
</dbReference>
<evidence type="ECO:0000259" key="1">
    <source>
        <dbReference type="Pfam" id="PF04389"/>
    </source>
</evidence>
<sequence length="356" mass="39710">MSRSKSKRFPLAVFPLLVAILLSSCYFHLDEEIADFFDHGPVYEHRYVATAPLCTKSEKRWQETLDGAPPPPAAAKFNAAERQALAITAFGYLCELTTRVGWRQSASKEEVKAAEFLIDRFTKFGYSPETQDFHVRIGPLWRKSSNIIVELPGQGENVVIISAHYDTVRDSVGANDNASGVGVMLTLAERLAQPPWSNEMSSNLPFTVRFIAFGSEETGRDGSKHYVDQLTSEEVDAIGIVINLAVVGSGSDLYLRGPRNSWAVDHISNAAKREGMSYKSTTESFHMARGSDELYFEYRGISTLRFFGDDTTRVDTHKDTIEFINPVLLGDTTVLILDLLDYLRICKDQPNFCASL</sequence>
<organism evidence="2">
    <name type="scientific">Caldilineaceae bacterium SB0675_bin_29</name>
    <dbReference type="NCBI Taxonomy" id="2605266"/>
    <lineage>
        <taxon>Bacteria</taxon>
        <taxon>Bacillati</taxon>
        <taxon>Chloroflexota</taxon>
        <taxon>Caldilineae</taxon>
        <taxon>Caldilineales</taxon>
        <taxon>Caldilineaceae</taxon>
    </lineage>
</organism>
<accession>A0A6B1FX97</accession>